<dbReference type="AlphaFoldDB" id="A0A316ZH45"/>
<protein>
    <submittedName>
        <fullName evidence="2">Uncharacterized protein</fullName>
    </submittedName>
</protein>
<evidence type="ECO:0000313" key="3">
    <source>
        <dbReference type="Proteomes" id="UP000245946"/>
    </source>
</evidence>
<dbReference type="EMBL" id="KZ819285">
    <property type="protein sequence ID" value="PWO00355.1"/>
    <property type="molecule type" value="Genomic_DNA"/>
</dbReference>
<proteinExistence type="predicted"/>
<dbReference type="Proteomes" id="UP000245946">
    <property type="component" value="Unassembled WGS sequence"/>
</dbReference>
<accession>A0A316ZH45</accession>
<gene>
    <name evidence="2" type="ORF">FA09DRAFT_183721</name>
</gene>
<feature type="region of interest" description="Disordered" evidence="1">
    <location>
        <begin position="110"/>
        <end position="135"/>
    </location>
</feature>
<dbReference type="GeneID" id="37266892"/>
<reference evidence="2 3" key="1">
    <citation type="journal article" date="2018" name="Mol. Biol. Evol.">
        <title>Broad Genomic Sampling Reveals a Smut Pathogenic Ancestry of the Fungal Clade Ustilaginomycotina.</title>
        <authorList>
            <person name="Kijpornyongpan T."/>
            <person name="Mondo S.J."/>
            <person name="Barry K."/>
            <person name="Sandor L."/>
            <person name="Lee J."/>
            <person name="Lipzen A."/>
            <person name="Pangilinan J."/>
            <person name="LaButti K."/>
            <person name="Hainaut M."/>
            <person name="Henrissat B."/>
            <person name="Grigoriev I.V."/>
            <person name="Spatafora J.W."/>
            <person name="Aime M.C."/>
        </authorList>
    </citation>
    <scope>NUCLEOTIDE SEQUENCE [LARGE SCALE GENOMIC DNA]</scope>
    <source>
        <strain evidence="2 3">MCA 4186</strain>
    </source>
</reference>
<keyword evidence="3" id="KW-1185">Reference proteome</keyword>
<organism evidence="2 3">
    <name type="scientific">Tilletiopsis washingtonensis</name>
    <dbReference type="NCBI Taxonomy" id="58919"/>
    <lineage>
        <taxon>Eukaryota</taxon>
        <taxon>Fungi</taxon>
        <taxon>Dikarya</taxon>
        <taxon>Basidiomycota</taxon>
        <taxon>Ustilaginomycotina</taxon>
        <taxon>Exobasidiomycetes</taxon>
        <taxon>Entylomatales</taxon>
        <taxon>Entylomatales incertae sedis</taxon>
        <taxon>Tilletiopsis</taxon>
    </lineage>
</organism>
<sequence>MLVEQAGTQQAHLRRRGDMQCAFGSWRRAFARARMARERVPRSLCGTRALCRRVVRAGTGTGTGAGTGIGVGARETGRAQLRARRCRGRAGRPDAGAAAVRAVTACQSMAAGRRRERREGRMQSARCGQRTLGED</sequence>
<dbReference type="RefSeq" id="XP_025600633.1">
    <property type="nucleotide sequence ID" value="XM_025739346.1"/>
</dbReference>
<evidence type="ECO:0000256" key="1">
    <source>
        <dbReference type="SAM" id="MobiDB-lite"/>
    </source>
</evidence>
<name>A0A316ZH45_9BASI</name>
<evidence type="ECO:0000313" key="2">
    <source>
        <dbReference type="EMBL" id="PWO00355.1"/>
    </source>
</evidence>